<name>D3AVL8_HETP5</name>
<gene>
    <name evidence="2" type="ORF">PPL_00133</name>
</gene>
<organism evidence="2 3">
    <name type="scientific">Heterostelium pallidum (strain ATCC 26659 / Pp 5 / PN500)</name>
    <name type="common">Cellular slime mold</name>
    <name type="synonym">Polysphondylium pallidum</name>
    <dbReference type="NCBI Taxonomy" id="670386"/>
    <lineage>
        <taxon>Eukaryota</taxon>
        <taxon>Amoebozoa</taxon>
        <taxon>Evosea</taxon>
        <taxon>Eumycetozoa</taxon>
        <taxon>Dictyostelia</taxon>
        <taxon>Acytosteliales</taxon>
        <taxon>Acytosteliaceae</taxon>
        <taxon>Heterostelium</taxon>
    </lineage>
</organism>
<dbReference type="OMA" id="NCQLPNI"/>
<dbReference type="EMBL" id="ADBJ01000002">
    <property type="protein sequence ID" value="EFA86341.1"/>
    <property type="molecule type" value="Genomic_DNA"/>
</dbReference>
<feature type="domain" description="Ubiquitin-like" evidence="1">
    <location>
        <begin position="1"/>
        <end position="73"/>
    </location>
</feature>
<dbReference type="FunCoup" id="D3AVL8">
    <property type="interactions" value="231"/>
</dbReference>
<reference evidence="2 3" key="1">
    <citation type="journal article" date="2011" name="Genome Res.">
        <title>Phylogeny-wide analysis of social amoeba genomes highlights ancient origins for complex intercellular communication.</title>
        <authorList>
            <person name="Heidel A.J."/>
            <person name="Lawal H.M."/>
            <person name="Felder M."/>
            <person name="Schilde C."/>
            <person name="Helps N.R."/>
            <person name="Tunggal B."/>
            <person name="Rivero F."/>
            <person name="John U."/>
            <person name="Schleicher M."/>
            <person name="Eichinger L."/>
            <person name="Platzer M."/>
            <person name="Noegel A.A."/>
            <person name="Schaap P."/>
            <person name="Gloeckner G."/>
        </authorList>
    </citation>
    <scope>NUCLEOTIDE SEQUENCE [LARGE SCALE GENOMIC DNA]</scope>
    <source>
        <strain evidence="3">ATCC 26659 / Pp 5 / PN500</strain>
    </source>
</reference>
<protein>
    <recommendedName>
        <fullName evidence="1">Ubiquitin-like domain-containing protein</fullName>
    </recommendedName>
</protein>
<dbReference type="InterPro" id="IPR029071">
    <property type="entry name" value="Ubiquitin-like_domsf"/>
</dbReference>
<dbReference type="CDD" id="cd17039">
    <property type="entry name" value="Ubl_ubiquitin_like"/>
    <property type="match status" value="1"/>
</dbReference>
<dbReference type="AlphaFoldDB" id="D3AVL8"/>
<keyword evidence="3" id="KW-1185">Reference proteome</keyword>
<dbReference type="SUPFAM" id="SSF54236">
    <property type="entry name" value="Ubiquitin-like"/>
    <property type="match status" value="1"/>
</dbReference>
<dbReference type="RefSeq" id="XP_020438446.1">
    <property type="nucleotide sequence ID" value="XM_020571172.1"/>
</dbReference>
<comment type="caution">
    <text evidence="2">The sequence shown here is derived from an EMBL/GenBank/DDBJ whole genome shotgun (WGS) entry which is preliminary data.</text>
</comment>
<dbReference type="Proteomes" id="UP000001396">
    <property type="component" value="Unassembled WGS sequence"/>
</dbReference>
<dbReference type="PROSITE" id="PS50053">
    <property type="entry name" value="UBIQUITIN_2"/>
    <property type="match status" value="1"/>
</dbReference>
<dbReference type="STRING" id="670386.D3AVL8"/>
<dbReference type="GeneID" id="31355667"/>
<dbReference type="Gene3D" id="3.10.20.90">
    <property type="entry name" value="Phosphatidylinositol 3-kinase Catalytic Subunit, Chain A, domain 1"/>
    <property type="match status" value="1"/>
</dbReference>
<proteinExistence type="predicted"/>
<sequence>MKVQCPSGEEIEIIVSQDDRIFDIKEKIHNETGTPSEHQLIKIEGKKTLSKRKDKKKISYFDLDNNSSLIVSMCISH</sequence>
<evidence type="ECO:0000313" key="2">
    <source>
        <dbReference type="EMBL" id="EFA86341.1"/>
    </source>
</evidence>
<accession>D3AVL8</accession>
<evidence type="ECO:0000259" key="1">
    <source>
        <dbReference type="PROSITE" id="PS50053"/>
    </source>
</evidence>
<dbReference type="InParanoid" id="D3AVL8"/>
<dbReference type="InterPro" id="IPR000626">
    <property type="entry name" value="Ubiquitin-like_dom"/>
</dbReference>
<evidence type="ECO:0000313" key="3">
    <source>
        <dbReference type="Proteomes" id="UP000001396"/>
    </source>
</evidence>